<reference evidence="3" key="2">
    <citation type="submission" date="2025-08" db="UniProtKB">
        <authorList>
            <consortium name="Ensembl"/>
        </authorList>
    </citation>
    <scope>IDENTIFICATION</scope>
    <source>
        <strain evidence="3">breed Abyssinian</strain>
    </source>
</reference>
<dbReference type="Proteomes" id="UP000823872">
    <property type="component" value="Chromosome A3"/>
</dbReference>
<reference evidence="3" key="3">
    <citation type="submission" date="2025-09" db="UniProtKB">
        <authorList>
            <consortium name="Ensembl"/>
        </authorList>
    </citation>
    <scope>IDENTIFICATION</scope>
    <source>
        <strain evidence="3">breed Abyssinian</strain>
    </source>
</reference>
<evidence type="ECO:0000256" key="2">
    <source>
        <dbReference type="SAM" id="Phobius"/>
    </source>
</evidence>
<evidence type="ECO:0000256" key="1">
    <source>
        <dbReference type="SAM" id="MobiDB-lite"/>
    </source>
</evidence>
<keyword evidence="2" id="KW-1133">Transmembrane helix</keyword>
<organism evidence="3 4">
    <name type="scientific">Felis catus</name>
    <name type="common">Cat</name>
    <name type="synonym">Felis silvestris catus</name>
    <dbReference type="NCBI Taxonomy" id="9685"/>
    <lineage>
        <taxon>Eukaryota</taxon>
        <taxon>Metazoa</taxon>
        <taxon>Chordata</taxon>
        <taxon>Craniata</taxon>
        <taxon>Vertebrata</taxon>
        <taxon>Euteleostomi</taxon>
        <taxon>Mammalia</taxon>
        <taxon>Eutheria</taxon>
        <taxon>Laurasiatheria</taxon>
        <taxon>Carnivora</taxon>
        <taxon>Feliformia</taxon>
        <taxon>Felidae</taxon>
        <taxon>Felinae</taxon>
        <taxon>Felis</taxon>
    </lineage>
</organism>
<evidence type="ECO:0000313" key="4">
    <source>
        <dbReference type="Proteomes" id="UP000823872"/>
    </source>
</evidence>
<feature type="region of interest" description="Disordered" evidence="1">
    <location>
        <begin position="1"/>
        <end position="35"/>
    </location>
</feature>
<keyword evidence="2" id="KW-0812">Transmembrane</keyword>
<gene>
    <name evidence="3" type="primary">SLC39A9</name>
</gene>
<dbReference type="Ensembl" id="ENSFCTT00005030917.1">
    <property type="protein sequence ID" value="ENSFCTP00005020293.1"/>
    <property type="gene ID" value="ENSFCTG00005011069.1"/>
</dbReference>
<feature type="transmembrane region" description="Helical" evidence="2">
    <location>
        <begin position="38"/>
        <end position="56"/>
    </location>
</feature>
<reference evidence="3 4" key="1">
    <citation type="submission" date="2021-02" db="EMBL/GenBank/DDBJ databases">
        <title>Safari Cat Assemblies.</title>
        <authorList>
            <person name="Bredemeyer K.R."/>
            <person name="Murphy W.J."/>
        </authorList>
    </citation>
    <scope>NUCLEOTIDE SEQUENCE [LARGE SCALE GENOMIC DNA]</scope>
</reference>
<name>A0ABI7XCT4_FELCA</name>
<sequence length="226" mass="24107">MKKMGKTARPPSTPDQEDEEREEENHGRRGEEDGARPSLVVGLGLFLVLGDAHLLHHALHYLHVGLRDVDAVVHKVVLVAVLIHWPVVHLVGVAVHVFTVVTVLVVVAKMNEGPAHGTPQHVAAEAPHYRPGCRGSGHVLHVGFRLTGFAPLTVGATTLTPAAAALGWVTVASRTALPRVPAPPSVPSSTRLRPLLAEAHVTPCGHKQNQDPAAYVAFHHDDVSAK</sequence>
<protein>
    <submittedName>
        <fullName evidence="3">Uncharacterized protein</fullName>
    </submittedName>
</protein>
<keyword evidence="2" id="KW-0472">Membrane</keyword>
<feature type="compositionally biased region" description="Basic and acidic residues" evidence="1">
    <location>
        <begin position="23"/>
        <end position="35"/>
    </location>
</feature>
<feature type="transmembrane region" description="Helical" evidence="2">
    <location>
        <begin position="76"/>
        <end position="107"/>
    </location>
</feature>
<keyword evidence="4" id="KW-1185">Reference proteome</keyword>
<accession>A0ABI7XCT4</accession>
<dbReference type="GeneTree" id="ENSGT00930000152756"/>
<evidence type="ECO:0000313" key="3">
    <source>
        <dbReference type="Ensembl" id="ENSFCTP00005020293.1"/>
    </source>
</evidence>
<proteinExistence type="predicted"/>